<keyword evidence="4" id="KW-0378">Hydrolase</keyword>
<name>A0A3E4UUY7_MEDGN</name>
<dbReference type="EMBL" id="QSSX01000077">
    <property type="protein sequence ID" value="RGM16608.1"/>
    <property type="molecule type" value="Genomic_DNA"/>
</dbReference>
<evidence type="ECO:0000256" key="6">
    <source>
        <dbReference type="ARBA" id="ARBA00023136"/>
    </source>
</evidence>
<feature type="transmembrane region" description="Helical" evidence="7">
    <location>
        <begin position="165"/>
        <end position="182"/>
    </location>
</feature>
<dbReference type="PANTHER" id="PTHR43731">
    <property type="entry name" value="RHOMBOID PROTEASE"/>
    <property type="match status" value="1"/>
</dbReference>
<dbReference type="InterPro" id="IPR022764">
    <property type="entry name" value="Peptidase_S54_rhomboid_dom"/>
</dbReference>
<keyword evidence="3 7" id="KW-0812">Transmembrane</keyword>
<feature type="domain" description="Peptidase S54 rhomboid" evidence="8">
    <location>
        <begin position="67"/>
        <end position="206"/>
    </location>
</feature>
<dbReference type="GO" id="GO:0016020">
    <property type="term" value="C:membrane"/>
    <property type="evidence" value="ECO:0007669"/>
    <property type="project" value="UniProtKB-SubCell"/>
</dbReference>
<dbReference type="Gene3D" id="1.20.1540.10">
    <property type="entry name" value="Rhomboid-like"/>
    <property type="match status" value="1"/>
</dbReference>
<feature type="transmembrane region" description="Helical" evidence="7">
    <location>
        <begin position="188"/>
        <end position="206"/>
    </location>
</feature>
<reference evidence="9 10" key="1">
    <citation type="submission" date="2018-08" db="EMBL/GenBank/DDBJ databases">
        <title>A genome reference for cultivated species of the human gut microbiota.</title>
        <authorList>
            <person name="Zou Y."/>
            <person name="Xue W."/>
            <person name="Luo G."/>
        </authorList>
    </citation>
    <scope>NUCLEOTIDE SEQUENCE [LARGE SCALE GENOMIC DNA]</scope>
    <source>
        <strain evidence="9 10">TF01-20-2</strain>
    </source>
</reference>
<feature type="transmembrane region" description="Helical" evidence="7">
    <location>
        <begin position="106"/>
        <end position="127"/>
    </location>
</feature>
<comment type="similarity">
    <text evidence="2">Belongs to the peptidase S54 family.</text>
</comment>
<organism evidence="9 10">
    <name type="scientific">Mediterraneibacter gnavus</name>
    <name type="common">Ruminococcus gnavus</name>
    <dbReference type="NCBI Taxonomy" id="33038"/>
    <lineage>
        <taxon>Bacteria</taxon>
        <taxon>Bacillati</taxon>
        <taxon>Bacillota</taxon>
        <taxon>Clostridia</taxon>
        <taxon>Lachnospirales</taxon>
        <taxon>Lachnospiraceae</taxon>
        <taxon>Mediterraneibacter</taxon>
    </lineage>
</organism>
<evidence type="ECO:0000256" key="5">
    <source>
        <dbReference type="ARBA" id="ARBA00022989"/>
    </source>
</evidence>
<dbReference type="Pfam" id="PF01694">
    <property type="entry name" value="Rhomboid"/>
    <property type="match status" value="1"/>
</dbReference>
<accession>A0A3E4UUY7</accession>
<evidence type="ECO:0000256" key="1">
    <source>
        <dbReference type="ARBA" id="ARBA00004141"/>
    </source>
</evidence>
<evidence type="ECO:0000256" key="2">
    <source>
        <dbReference type="ARBA" id="ARBA00009045"/>
    </source>
</evidence>
<dbReference type="InterPro" id="IPR035952">
    <property type="entry name" value="Rhomboid-like_sf"/>
</dbReference>
<evidence type="ECO:0000256" key="4">
    <source>
        <dbReference type="ARBA" id="ARBA00022801"/>
    </source>
</evidence>
<dbReference type="Proteomes" id="UP000260808">
    <property type="component" value="Unassembled WGS sequence"/>
</dbReference>
<proteinExistence type="inferred from homology"/>
<keyword evidence="9" id="KW-0645">Protease</keyword>
<feature type="transmembrane region" description="Helical" evidence="7">
    <location>
        <begin position="133"/>
        <end position="153"/>
    </location>
</feature>
<feature type="transmembrane region" description="Helical" evidence="7">
    <location>
        <begin position="36"/>
        <end position="57"/>
    </location>
</feature>
<dbReference type="AlphaFoldDB" id="A0A3E4UUY7"/>
<dbReference type="GO" id="GO:0004252">
    <property type="term" value="F:serine-type endopeptidase activity"/>
    <property type="evidence" value="ECO:0007669"/>
    <property type="project" value="InterPro"/>
</dbReference>
<evidence type="ECO:0000256" key="7">
    <source>
        <dbReference type="SAM" id="Phobius"/>
    </source>
</evidence>
<evidence type="ECO:0000313" key="10">
    <source>
        <dbReference type="Proteomes" id="UP000260808"/>
    </source>
</evidence>
<gene>
    <name evidence="9" type="ORF">DXC31_16880</name>
</gene>
<dbReference type="InterPro" id="IPR050925">
    <property type="entry name" value="Rhomboid_protease_S54"/>
</dbReference>
<feature type="transmembrane region" description="Helical" evidence="7">
    <location>
        <begin position="69"/>
        <end position="94"/>
    </location>
</feature>
<sequence>MLCKIDHCSILIFCDIIFPYYLRRENQLKKLKESTVWIIIWILIYLAGFFTNIYDAFSNHGIHIINGQYYRFFTGLLLHTGLIHILGNILGIYFTGKFLDHQISQWKLLLITVFSATSANAIFSVIAPNSISVGGSPVVFSLIGLICVSQLLCKDAPRFHFRTQYGEWIVGYTILSNISPLLGNFSILIIHLLPFLIAFLLGFIGIKCKLLKFR</sequence>
<dbReference type="SUPFAM" id="SSF144091">
    <property type="entry name" value="Rhomboid-like"/>
    <property type="match status" value="1"/>
</dbReference>
<dbReference type="GO" id="GO:0006508">
    <property type="term" value="P:proteolysis"/>
    <property type="evidence" value="ECO:0007669"/>
    <property type="project" value="UniProtKB-KW"/>
</dbReference>
<evidence type="ECO:0000259" key="8">
    <source>
        <dbReference type="Pfam" id="PF01694"/>
    </source>
</evidence>
<dbReference type="PANTHER" id="PTHR43731:SF14">
    <property type="entry name" value="PRESENILIN-ASSOCIATED RHOMBOID-LIKE PROTEIN, MITOCHONDRIAL"/>
    <property type="match status" value="1"/>
</dbReference>
<keyword evidence="6 7" id="KW-0472">Membrane</keyword>
<comment type="subcellular location">
    <subcellularLocation>
        <location evidence="1">Membrane</location>
        <topology evidence="1">Multi-pass membrane protein</topology>
    </subcellularLocation>
</comment>
<protein>
    <submittedName>
        <fullName evidence="9">Rhomboid family intramembrane serine protease</fullName>
    </submittedName>
</protein>
<evidence type="ECO:0000313" key="9">
    <source>
        <dbReference type="EMBL" id="RGM16608.1"/>
    </source>
</evidence>
<keyword evidence="5 7" id="KW-1133">Transmembrane helix</keyword>
<comment type="caution">
    <text evidence="9">The sequence shown here is derived from an EMBL/GenBank/DDBJ whole genome shotgun (WGS) entry which is preliminary data.</text>
</comment>
<evidence type="ECO:0000256" key="3">
    <source>
        <dbReference type="ARBA" id="ARBA00022692"/>
    </source>
</evidence>